<keyword evidence="2" id="KW-1185">Reference proteome</keyword>
<comment type="caution">
    <text evidence="1">The sequence shown here is derived from an EMBL/GenBank/DDBJ whole genome shotgun (WGS) entry which is preliminary data.</text>
</comment>
<gene>
    <name evidence="1" type="ORF">Ddye_005123</name>
</gene>
<name>A0AAD9XFJ4_9ROSI</name>
<evidence type="ECO:0000313" key="2">
    <source>
        <dbReference type="Proteomes" id="UP001280121"/>
    </source>
</evidence>
<protein>
    <submittedName>
        <fullName evidence="1">Uncharacterized protein</fullName>
    </submittedName>
</protein>
<organism evidence="1 2">
    <name type="scientific">Dipteronia dyeriana</name>
    <dbReference type="NCBI Taxonomy" id="168575"/>
    <lineage>
        <taxon>Eukaryota</taxon>
        <taxon>Viridiplantae</taxon>
        <taxon>Streptophyta</taxon>
        <taxon>Embryophyta</taxon>
        <taxon>Tracheophyta</taxon>
        <taxon>Spermatophyta</taxon>
        <taxon>Magnoliopsida</taxon>
        <taxon>eudicotyledons</taxon>
        <taxon>Gunneridae</taxon>
        <taxon>Pentapetalae</taxon>
        <taxon>rosids</taxon>
        <taxon>malvids</taxon>
        <taxon>Sapindales</taxon>
        <taxon>Sapindaceae</taxon>
        <taxon>Hippocastanoideae</taxon>
        <taxon>Acereae</taxon>
        <taxon>Dipteronia</taxon>
    </lineage>
</organism>
<dbReference type="PANTHER" id="PTHR31973:SF195">
    <property type="entry name" value="MUDR FAMILY TRANSPOSASE"/>
    <property type="match status" value="1"/>
</dbReference>
<evidence type="ECO:0000313" key="1">
    <source>
        <dbReference type="EMBL" id="KAK2658590.1"/>
    </source>
</evidence>
<dbReference type="Proteomes" id="UP001280121">
    <property type="component" value="Unassembled WGS sequence"/>
</dbReference>
<dbReference type="PANTHER" id="PTHR31973">
    <property type="entry name" value="POLYPROTEIN, PUTATIVE-RELATED"/>
    <property type="match status" value="1"/>
</dbReference>
<reference evidence="1" key="1">
    <citation type="journal article" date="2023" name="Plant J.">
        <title>Genome sequences and population genomics provide insights into the demographic history, inbreeding, and mutation load of two 'living fossil' tree species of Dipteronia.</title>
        <authorList>
            <person name="Feng Y."/>
            <person name="Comes H.P."/>
            <person name="Chen J."/>
            <person name="Zhu S."/>
            <person name="Lu R."/>
            <person name="Zhang X."/>
            <person name="Li P."/>
            <person name="Qiu J."/>
            <person name="Olsen K.M."/>
            <person name="Qiu Y."/>
        </authorList>
    </citation>
    <scope>NUCLEOTIDE SEQUENCE</scope>
    <source>
        <strain evidence="1">KIB01</strain>
    </source>
</reference>
<sequence length="251" mass="29058">MKEHTSKLQQQDGRLIRPKDIIADMKTMYGIHILYSKAHQALQYVLSLTYGTREETFKLLASFGYVLEQQNSRTINDLQCDEDGFWRCMRPVIAVDGTHLKGRFGDTMFVATTQYGNEKVYLITFGHIYENIKKRFHRKDEAAIMDKAARSYIELKYNRHMEELHKLHQNAFNYVIEVGPHEWSCVHCSKRRHPSSWVVPADIAEQVVLNPLSRRQAGYPRGGRDVLSSERITTQSCRRCGQSGFLVITGM</sequence>
<dbReference type="AlphaFoldDB" id="A0AAD9XFJ4"/>
<proteinExistence type="predicted"/>
<dbReference type="EMBL" id="JANJYI010000002">
    <property type="protein sequence ID" value="KAK2658590.1"/>
    <property type="molecule type" value="Genomic_DNA"/>
</dbReference>
<accession>A0AAD9XFJ4</accession>